<evidence type="ECO:0000313" key="11">
    <source>
        <dbReference type="Proteomes" id="UP000184073"/>
    </source>
</evidence>
<keyword evidence="7" id="KW-0539">Nucleus</keyword>
<name>A0A1L9PTN3_ASPVE</name>
<keyword evidence="6" id="KW-0804">Transcription</keyword>
<dbReference type="Pfam" id="PF04082">
    <property type="entry name" value="Fungal_trans"/>
    <property type="match status" value="1"/>
</dbReference>
<comment type="subcellular location">
    <subcellularLocation>
        <location evidence="1">Nucleus</location>
    </subcellularLocation>
</comment>
<evidence type="ECO:0000256" key="7">
    <source>
        <dbReference type="ARBA" id="ARBA00023242"/>
    </source>
</evidence>
<dbReference type="GO" id="GO:0005634">
    <property type="term" value="C:nucleus"/>
    <property type="evidence" value="ECO:0007669"/>
    <property type="project" value="UniProtKB-SubCell"/>
</dbReference>
<dbReference type="CDD" id="cd12148">
    <property type="entry name" value="fungal_TF_MHR"/>
    <property type="match status" value="1"/>
</dbReference>
<dbReference type="PROSITE" id="PS00463">
    <property type="entry name" value="ZN2_CY6_FUNGAL_1"/>
    <property type="match status" value="1"/>
</dbReference>
<reference evidence="11" key="1">
    <citation type="journal article" date="2017" name="Genome Biol.">
        <title>Comparative genomics reveals high biological diversity and specific adaptations in the industrially and medically important fungal genus Aspergillus.</title>
        <authorList>
            <person name="de Vries R.P."/>
            <person name="Riley R."/>
            <person name="Wiebenga A."/>
            <person name="Aguilar-Osorio G."/>
            <person name="Amillis S."/>
            <person name="Uchima C.A."/>
            <person name="Anderluh G."/>
            <person name="Asadollahi M."/>
            <person name="Askin M."/>
            <person name="Barry K."/>
            <person name="Battaglia E."/>
            <person name="Bayram O."/>
            <person name="Benocci T."/>
            <person name="Braus-Stromeyer S.A."/>
            <person name="Caldana C."/>
            <person name="Canovas D."/>
            <person name="Cerqueira G.C."/>
            <person name="Chen F."/>
            <person name="Chen W."/>
            <person name="Choi C."/>
            <person name="Clum A."/>
            <person name="Dos Santos R.A."/>
            <person name="Damasio A.R."/>
            <person name="Diallinas G."/>
            <person name="Emri T."/>
            <person name="Fekete E."/>
            <person name="Flipphi M."/>
            <person name="Freyberg S."/>
            <person name="Gallo A."/>
            <person name="Gournas C."/>
            <person name="Habgood R."/>
            <person name="Hainaut M."/>
            <person name="Harispe M.L."/>
            <person name="Henrissat B."/>
            <person name="Hilden K.S."/>
            <person name="Hope R."/>
            <person name="Hossain A."/>
            <person name="Karabika E."/>
            <person name="Karaffa L."/>
            <person name="Karanyi Z."/>
            <person name="Krasevec N."/>
            <person name="Kuo A."/>
            <person name="Kusch H."/>
            <person name="LaButti K."/>
            <person name="Lagendijk E.L."/>
            <person name="Lapidus A."/>
            <person name="Levasseur A."/>
            <person name="Lindquist E."/>
            <person name="Lipzen A."/>
            <person name="Logrieco A.F."/>
            <person name="MacCabe A."/>
            <person name="Maekelae M.R."/>
            <person name="Malavazi I."/>
            <person name="Melin P."/>
            <person name="Meyer V."/>
            <person name="Mielnichuk N."/>
            <person name="Miskei M."/>
            <person name="Molnar A.P."/>
            <person name="Mule G."/>
            <person name="Ngan C.Y."/>
            <person name="Orejas M."/>
            <person name="Orosz E."/>
            <person name="Ouedraogo J.P."/>
            <person name="Overkamp K.M."/>
            <person name="Park H.-S."/>
            <person name="Perrone G."/>
            <person name="Piumi F."/>
            <person name="Punt P.J."/>
            <person name="Ram A.F."/>
            <person name="Ramon A."/>
            <person name="Rauscher S."/>
            <person name="Record E."/>
            <person name="Riano-Pachon D.M."/>
            <person name="Robert V."/>
            <person name="Roehrig J."/>
            <person name="Ruller R."/>
            <person name="Salamov A."/>
            <person name="Salih N.S."/>
            <person name="Samson R.A."/>
            <person name="Sandor E."/>
            <person name="Sanguinetti M."/>
            <person name="Schuetze T."/>
            <person name="Sepcic K."/>
            <person name="Shelest E."/>
            <person name="Sherlock G."/>
            <person name="Sophianopoulou V."/>
            <person name="Squina F.M."/>
            <person name="Sun H."/>
            <person name="Susca A."/>
            <person name="Todd R.B."/>
            <person name="Tsang A."/>
            <person name="Unkles S.E."/>
            <person name="van de Wiele N."/>
            <person name="van Rossen-Uffink D."/>
            <person name="Oliveira J.V."/>
            <person name="Vesth T.C."/>
            <person name="Visser J."/>
            <person name="Yu J.-H."/>
            <person name="Zhou M."/>
            <person name="Andersen M.R."/>
            <person name="Archer D.B."/>
            <person name="Baker S.E."/>
            <person name="Benoit I."/>
            <person name="Brakhage A.A."/>
            <person name="Braus G.H."/>
            <person name="Fischer R."/>
            <person name="Frisvad J.C."/>
            <person name="Goldman G.H."/>
            <person name="Houbraken J."/>
            <person name="Oakley B."/>
            <person name="Pocsi I."/>
            <person name="Scazzocchio C."/>
            <person name="Seiboth B."/>
            <person name="vanKuyk P.A."/>
            <person name="Wortman J."/>
            <person name="Dyer P.S."/>
            <person name="Grigoriev I.V."/>
        </authorList>
    </citation>
    <scope>NUCLEOTIDE SEQUENCE [LARGE SCALE GENOMIC DNA]</scope>
    <source>
        <strain evidence="11">CBS 583.65</strain>
    </source>
</reference>
<dbReference type="PANTHER" id="PTHR31313">
    <property type="entry name" value="TY1 ENHANCER ACTIVATOR"/>
    <property type="match status" value="1"/>
</dbReference>
<evidence type="ECO:0000256" key="5">
    <source>
        <dbReference type="ARBA" id="ARBA00023125"/>
    </source>
</evidence>
<keyword evidence="4" id="KW-0805">Transcription regulation</keyword>
<dbReference type="GO" id="GO:0006351">
    <property type="term" value="P:DNA-templated transcription"/>
    <property type="evidence" value="ECO:0007669"/>
    <property type="project" value="InterPro"/>
</dbReference>
<evidence type="ECO:0000256" key="2">
    <source>
        <dbReference type="ARBA" id="ARBA00022723"/>
    </source>
</evidence>
<dbReference type="GO" id="GO:0003677">
    <property type="term" value="F:DNA binding"/>
    <property type="evidence" value="ECO:0007669"/>
    <property type="project" value="UniProtKB-KW"/>
</dbReference>
<dbReference type="Gene3D" id="4.10.240.10">
    <property type="entry name" value="Zn(2)-C6 fungal-type DNA-binding domain"/>
    <property type="match status" value="1"/>
</dbReference>
<evidence type="ECO:0000313" key="10">
    <source>
        <dbReference type="EMBL" id="OJJ04806.1"/>
    </source>
</evidence>
<keyword evidence="5" id="KW-0238">DNA-binding</keyword>
<dbReference type="GO" id="GO:0000981">
    <property type="term" value="F:DNA-binding transcription factor activity, RNA polymerase II-specific"/>
    <property type="evidence" value="ECO:0007669"/>
    <property type="project" value="InterPro"/>
</dbReference>
<dbReference type="InterPro" id="IPR007219">
    <property type="entry name" value="XnlR_reg_dom"/>
</dbReference>
<dbReference type="InterPro" id="IPR001138">
    <property type="entry name" value="Zn2Cys6_DnaBD"/>
</dbReference>
<dbReference type="OrthoDB" id="2154091at2759"/>
<organism evidence="10 11">
    <name type="scientific">Aspergillus versicolor CBS 583.65</name>
    <dbReference type="NCBI Taxonomy" id="1036611"/>
    <lineage>
        <taxon>Eukaryota</taxon>
        <taxon>Fungi</taxon>
        <taxon>Dikarya</taxon>
        <taxon>Ascomycota</taxon>
        <taxon>Pezizomycotina</taxon>
        <taxon>Eurotiomycetes</taxon>
        <taxon>Eurotiomycetidae</taxon>
        <taxon>Eurotiales</taxon>
        <taxon>Aspergillaceae</taxon>
        <taxon>Aspergillus</taxon>
        <taxon>Aspergillus subgen. Nidulantes</taxon>
    </lineage>
</organism>
<dbReference type="GO" id="GO:0008270">
    <property type="term" value="F:zinc ion binding"/>
    <property type="evidence" value="ECO:0007669"/>
    <property type="project" value="InterPro"/>
</dbReference>
<dbReference type="InterPro" id="IPR036864">
    <property type="entry name" value="Zn2-C6_fun-type_DNA-bd_sf"/>
</dbReference>
<dbReference type="STRING" id="1036611.A0A1L9PTN3"/>
<dbReference type="CDD" id="cd00067">
    <property type="entry name" value="GAL4"/>
    <property type="match status" value="1"/>
</dbReference>
<dbReference type="Pfam" id="PF00172">
    <property type="entry name" value="Zn_clus"/>
    <property type="match status" value="1"/>
</dbReference>
<dbReference type="AlphaFoldDB" id="A0A1L9PTN3"/>
<dbReference type="EMBL" id="KV878132">
    <property type="protein sequence ID" value="OJJ04806.1"/>
    <property type="molecule type" value="Genomic_DNA"/>
</dbReference>
<dbReference type="RefSeq" id="XP_040670568.1">
    <property type="nucleotide sequence ID" value="XM_040815713.1"/>
</dbReference>
<evidence type="ECO:0000256" key="3">
    <source>
        <dbReference type="ARBA" id="ARBA00022833"/>
    </source>
</evidence>
<protein>
    <recommendedName>
        <fullName evidence="9">Zn(2)-C6 fungal-type domain-containing protein</fullName>
    </recommendedName>
</protein>
<evidence type="ECO:0000256" key="8">
    <source>
        <dbReference type="SAM" id="MobiDB-lite"/>
    </source>
</evidence>
<keyword evidence="3" id="KW-0862">Zinc</keyword>
<dbReference type="VEuPathDB" id="FungiDB:ASPVEDRAFT_64120"/>
<evidence type="ECO:0000256" key="6">
    <source>
        <dbReference type="ARBA" id="ARBA00023163"/>
    </source>
</evidence>
<dbReference type="InterPro" id="IPR051615">
    <property type="entry name" value="Transcr_Regulatory_Elem"/>
</dbReference>
<gene>
    <name evidence="10" type="ORF">ASPVEDRAFT_64120</name>
</gene>
<dbReference type="PANTHER" id="PTHR31313:SF77">
    <property type="entry name" value="ZN(II)2CYS6 TRANSCRIPTION FACTOR (EUROFUNG)"/>
    <property type="match status" value="1"/>
</dbReference>
<sequence>MSPRHSYTKSARKHVTTACNPCREGKVKCDGVNPVCGNCRVKGKKCSYRQADDKRKIPLRITISVLTRRINQLSQFIQDNELEVPPMPDSDYSTIKDIFEASELLELEALSGRKKVGGLGISTALVSLKGGLEAEGCRPGATPDDNIVTGLQNPLPGPAEEKTAISEGLLPPITSVYSFDTVNRTSSAPVADESQNVASPLIELADSNLFQIAPRAPVTETDPPDSNEEEEEDEVTNQLSCRLGKLQVTHGGQLRYFGPTSNFTLLDILVDIAPSTPVSIQKGTQEILDSADLGLTVDESFEKHLLQLYFAWNDPCLHVVSEEIFWRSRRRKIHDGVDTPYYSRSLVDAMCAVGAAYEPKHHPDFVTFPRSLDEFFGDRAKILLESELENPSLATIQSLVILSAYEASCTRDTRGWLYSGMAMRLAFDLGLHLDMAPYVVRGTIPPENAEVRRMTFWAVYMSEQFWGYYLGRPTRSPMEGVTVSKPGWDSPIPPEKWKQYVSPQLSSTNTANFPNPLGLVCYQWVSLYDYMMPLTDVLYGCCEISKHRLQELTFNTVENLRLWKANLPPELDIYETNHCLQPLPHVLALHMQYYQLMIHCHRPYISRNHIQPQKPPQGPGSTHARMMCVDSATSISEVLILYERYYTFRRANFQIVSFIFSAALILIFAMDPTGKGEQDRGLVGHLSTCFRALDEMGVQFESAKRTSTFLSTLQREWHSRRRNAMSRGVKRKFDPGAHELRSAEPLVNQNQMIHESESGIWGGDSVDVPPYALDFMELDLCNILLSEGIPRSFI</sequence>
<dbReference type="GeneID" id="63731224"/>
<feature type="region of interest" description="Disordered" evidence="8">
    <location>
        <begin position="214"/>
        <end position="236"/>
    </location>
</feature>
<dbReference type="SMART" id="SM00066">
    <property type="entry name" value="GAL4"/>
    <property type="match status" value="1"/>
</dbReference>
<accession>A0A1L9PTN3</accession>
<evidence type="ECO:0000256" key="1">
    <source>
        <dbReference type="ARBA" id="ARBA00004123"/>
    </source>
</evidence>
<keyword evidence="2" id="KW-0479">Metal-binding</keyword>
<dbReference type="SMART" id="SM00906">
    <property type="entry name" value="Fungal_trans"/>
    <property type="match status" value="1"/>
</dbReference>
<keyword evidence="11" id="KW-1185">Reference proteome</keyword>
<evidence type="ECO:0000256" key="4">
    <source>
        <dbReference type="ARBA" id="ARBA00023015"/>
    </source>
</evidence>
<feature type="domain" description="Zn(2)-C6 fungal-type" evidence="9">
    <location>
        <begin position="18"/>
        <end position="48"/>
    </location>
</feature>
<dbReference type="SUPFAM" id="SSF57701">
    <property type="entry name" value="Zn2/Cys6 DNA-binding domain"/>
    <property type="match status" value="1"/>
</dbReference>
<feature type="compositionally biased region" description="Acidic residues" evidence="8">
    <location>
        <begin position="222"/>
        <end position="235"/>
    </location>
</feature>
<proteinExistence type="predicted"/>
<dbReference type="PROSITE" id="PS50048">
    <property type="entry name" value="ZN2_CY6_FUNGAL_2"/>
    <property type="match status" value="1"/>
</dbReference>
<dbReference type="Proteomes" id="UP000184073">
    <property type="component" value="Unassembled WGS sequence"/>
</dbReference>
<evidence type="ECO:0000259" key="9">
    <source>
        <dbReference type="PROSITE" id="PS50048"/>
    </source>
</evidence>